<reference evidence="3 4" key="1">
    <citation type="submission" date="2019-12" db="EMBL/GenBank/DDBJ databases">
        <title>Chromosome-level assembly of the Caenorhabditis remanei genome.</title>
        <authorList>
            <person name="Teterina A.A."/>
            <person name="Willis J.H."/>
            <person name="Phillips P.C."/>
        </authorList>
    </citation>
    <scope>NUCLEOTIDE SEQUENCE [LARGE SCALE GENOMIC DNA]</scope>
    <source>
        <strain evidence="3 4">PX506</strain>
        <tissue evidence="3">Whole organism</tissue>
    </source>
</reference>
<accession>A0A6A5G1J5</accession>
<feature type="transmembrane region" description="Helical" evidence="2">
    <location>
        <begin position="127"/>
        <end position="149"/>
    </location>
</feature>
<keyword evidence="2" id="KW-1133">Transmembrane helix</keyword>
<feature type="region of interest" description="Disordered" evidence="1">
    <location>
        <begin position="166"/>
        <end position="188"/>
    </location>
</feature>
<dbReference type="GeneID" id="9826551"/>
<evidence type="ECO:0000313" key="4">
    <source>
        <dbReference type="Proteomes" id="UP000483820"/>
    </source>
</evidence>
<organism evidence="3 4">
    <name type="scientific">Caenorhabditis remanei</name>
    <name type="common">Caenorhabditis vulgaris</name>
    <dbReference type="NCBI Taxonomy" id="31234"/>
    <lineage>
        <taxon>Eukaryota</taxon>
        <taxon>Metazoa</taxon>
        <taxon>Ecdysozoa</taxon>
        <taxon>Nematoda</taxon>
        <taxon>Chromadorea</taxon>
        <taxon>Rhabditida</taxon>
        <taxon>Rhabditina</taxon>
        <taxon>Rhabditomorpha</taxon>
        <taxon>Rhabditoidea</taxon>
        <taxon>Rhabditidae</taxon>
        <taxon>Peloderinae</taxon>
        <taxon>Caenorhabditis</taxon>
    </lineage>
</organism>
<feature type="transmembrane region" description="Helical" evidence="2">
    <location>
        <begin position="92"/>
        <end position="115"/>
    </location>
</feature>
<dbReference type="KEGG" id="crq:GCK72_025294"/>
<comment type="caution">
    <text evidence="3">The sequence shown here is derived from an EMBL/GenBank/DDBJ whole genome shotgun (WGS) entry which is preliminary data.</text>
</comment>
<dbReference type="Proteomes" id="UP000483820">
    <property type="component" value="Chromosome X"/>
</dbReference>
<evidence type="ECO:0000256" key="1">
    <source>
        <dbReference type="SAM" id="MobiDB-lite"/>
    </source>
</evidence>
<keyword evidence="2" id="KW-0472">Membrane</keyword>
<dbReference type="AlphaFoldDB" id="A0A6A5G1J5"/>
<protein>
    <submittedName>
        <fullName evidence="3">Uncharacterized protein</fullName>
    </submittedName>
</protein>
<dbReference type="EMBL" id="WUAV01000006">
    <property type="protein sequence ID" value="KAF1748827.1"/>
    <property type="molecule type" value="Genomic_DNA"/>
</dbReference>
<name>A0A6A5G1J5_CAERE</name>
<feature type="transmembrane region" description="Helical" evidence="2">
    <location>
        <begin position="16"/>
        <end position="41"/>
    </location>
</feature>
<proteinExistence type="predicted"/>
<gene>
    <name evidence="3" type="ORF">GCK72_025294</name>
</gene>
<evidence type="ECO:0000313" key="3">
    <source>
        <dbReference type="EMBL" id="KAF1748827.1"/>
    </source>
</evidence>
<dbReference type="RefSeq" id="XP_003100246.2">
    <property type="nucleotide sequence ID" value="XM_003100198.2"/>
</dbReference>
<sequence>MSDNAAKCTQTISKNLLLLSVLLVESLVIIPSLVFTTLNVFASDENHYKAYHPELSEVVKFHFLLPIFVYQIIWLLSNIVSVVTVHCNTPYFFFFTLIVPCIGLLLSILILIPAIELLIERNFNVSGFYLGFVCGLSVFVVFAILFTITRCSTFRKMMKKQKVVQTTAEKSPEDPVEEAAAPEPIRIKDPDEISISFSRRSTMSMNDELYVPPPRR</sequence>
<keyword evidence="2" id="KW-0812">Transmembrane</keyword>
<feature type="transmembrane region" description="Helical" evidence="2">
    <location>
        <begin position="61"/>
        <end position="85"/>
    </location>
</feature>
<dbReference type="CTD" id="9826551"/>
<evidence type="ECO:0000256" key="2">
    <source>
        <dbReference type="SAM" id="Phobius"/>
    </source>
</evidence>